<proteinExistence type="inferred from homology"/>
<dbReference type="Pfam" id="PF16546">
    <property type="entry name" value="SGTA_dimer"/>
    <property type="match status" value="1"/>
</dbReference>
<dbReference type="InterPro" id="IPR039930">
    <property type="entry name" value="RALGAPB"/>
</dbReference>
<dbReference type="SUPFAM" id="SSF111347">
    <property type="entry name" value="Rap/Ran-GAP"/>
    <property type="match status" value="1"/>
</dbReference>
<feature type="region of interest" description="Disordered" evidence="4">
    <location>
        <begin position="810"/>
        <end position="829"/>
    </location>
</feature>
<dbReference type="SUPFAM" id="SSF48452">
    <property type="entry name" value="TPR-like"/>
    <property type="match status" value="1"/>
</dbReference>
<evidence type="ECO:0000259" key="5">
    <source>
        <dbReference type="Pfam" id="PF16546"/>
    </source>
</evidence>
<dbReference type="Pfam" id="PF00515">
    <property type="entry name" value="TPR_1"/>
    <property type="match status" value="2"/>
</dbReference>
<name>A0AA36DGI8_9BILA</name>
<dbReference type="Proteomes" id="UP001177023">
    <property type="component" value="Unassembled WGS sequence"/>
</dbReference>
<evidence type="ECO:0000313" key="7">
    <source>
        <dbReference type="EMBL" id="CAJ0585764.1"/>
    </source>
</evidence>
<dbReference type="SMART" id="SM00028">
    <property type="entry name" value="TPR"/>
    <property type="match status" value="3"/>
</dbReference>
<dbReference type="GO" id="GO:0005096">
    <property type="term" value="F:GTPase activator activity"/>
    <property type="evidence" value="ECO:0007669"/>
    <property type="project" value="InterPro"/>
</dbReference>
<feature type="repeat" description="TPR" evidence="2">
    <location>
        <begin position="165"/>
        <end position="198"/>
    </location>
</feature>
<feature type="domain" description="SGTA homodimerisation" evidence="5">
    <location>
        <begin position="15"/>
        <end position="74"/>
    </location>
</feature>
<evidence type="ECO:0000256" key="4">
    <source>
        <dbReference type="SAM" id="MobiDB-lite"/>
    </source>
</evidence>
<dbReference type="EMBL" id="CATQJA010002706">
    <property type="protein sequence ID" value="CAJ0585764.1"/>
    <property type="molecule type" value="Genomic_DNA"/>
</dbReference>
<accession>A0AA36DGI8</accession>
<evidence type="ECO:0000313" key="8">
    <source>
        <dbReference type="Proteomes" id="UP001177023"/>
    </source>
</evidence>
<feature type="compositionally biased region" description="Basic and acidic residues" evidence="4">
    <location>
        <begin position="738"/>
        <end position="750"/>
    </location>
</feature>
<feature type="coiled-coil region" evidence="3">
    <location>
        <begin position="198"/>
        <end position="225"/>
    </location>
</feature>
<feature type="region of interest" description="Disordered" evidence="4">
    <location>
        <begin position="738"/>
        <end position="799"/>
    </location>
</feature>
<feature type="non-terminal residue" evidence="7">
    <location>
        <position position="1889"/>
    </location>
</feature>
<feature type="compositionally biased region" description="Polar residues" evidence="4">
    <location>
        <begin position="1728"/>
        <end position="1751"/>
    </location>
</feature>
<keyword evidence="8" id="KW-1185">Reference proteome</keyword>
<feature type="compositionally biased region" description="Polar residues" evidence="4">
    <location>
        <begin position="1704"/>
        <end position="1714"/>
    </location>
</feature>
<keyword evidence="3" id="KW-0175">Coiled coil</keyword>
<evidence type="ECO:0000256" key="1">
    <source>
        <dbReference type="ARBA" id="ARBA00008175"/>
    </source>
</evidence>
<dbReference type="Pfam" id="PF20412">
    <property type="entry name" value="RALGAPB_N"/>
    <property type="match status" value="1"/>
</dbReference>
<feature type="compositionally biased region" description="Basic and acidic residues" evidence="4">
    <location>
        <begin position="921"/>
        <end position="942"/>
    </location>
</feature>
<feature type="compositionally biased region" description="Low complexity" evidence="4">
    <location>
        <begin position="1431"/>
        <end position="1452"/>
    </location>
</feature>
<evidence type="ECO:0000256" key="2">
    <source>
        <dbReference type="PROSITE-ProRule" id="PRU00339"/>
    </source>
</evidence>
<reference evidence="7" key="1">
    <citation type="submission" date="2023-06" db="EMBL/GenBank/DDBJ databases">
        <authorList>
            <person name="Delattre M."/>
        </authorList>
    </citation>
    <scope>NUCLEOTIDE SEQUENCE</scope>
    <source>
        <strain evidence="7">AF72</strain>
    </source>
</reference>
<dbReference type="InterPro" id="IPR019734">
    <property type="entry name" value="TPR_rpt"/>
</dbReference>
<feature type="compositionally biased region" description="Basic and acidic residues" evidence="4">
    <location>
        <begin position="766"/>
        <end position="784"/>
    </location>
</feature>
<feature type="repeat" description="TPR" evidence="2">
    <location>
        <begin position="98"/>
        <end position="131"/>
    </location>
</feature>
<dbReference type="InterPro" id="IPR011990">
    <property type="entry name" value="TPR-like_helical_dom_sf"/>
</dbReference>
<evidence type="ECO:0000259" key="6">
    <source>
        <dbReference type="Pfam" id="PF20412"/>
    </source>
</evidence>
<feature type="domain" description="Ral GTPase-activating protein subunit alpha/beta N-terminal" evidence="6">
    <location>
        <begin position="467"/>
        <end position="589"/>
    </location>
</feature>
<dbReference type="Gene3D" id="1.20.5.420">
    <property type="entry name" value="Immunoglobulin FC, subunit C"/>
    <property type="match status" value="1"/>
</dbReference>
<dbReference type="PANTHER" id="PTHR21344:SF1">
    <property type="entry name" value="RAL GTPASE-ACTIVATING PROTEIN SUBUNIT BETA"/>
    <property type="match status" value="1"/>
</dbReference>
<comment type="caution">
    <text evidence="7">The sequence shown here is derived from an EMBL/GenBank/DDBJ whole genome shotgun (WGS) entry which is preliminary data.</text>
</comment>
<dbReference type="PROSITE" id="PS50293">
    <property type="entry name" value="TPR_REGION"/>
    <property type="match status" value="1"/>
</dbReference>
<feature type="compositionally biased region" description="Low complexity" evidence="4">
    <location>
        <begin position="751"/>
        <end position="762"/>
    </location>
</feature>
<dbReference type="GO" id="GO:0051056">
    <property type="term" value="P:regulation of small GTPase mediated signal transduction"/>
    <property type="evidence" value="ECO:0007669"/>
    <property type="project" value="InterPro"/>
</dbReference>
<gene>
    <name evidence="7" type="ORF">MSPICULIGERA_LOCUS23775</name>
</gene>
<comment type="similarity">
    <text evidence="1">Belongs to the SGT family.</text>
</comment>
<feature type="compositionally biased region" description="Polar residues" evidence="4">
    <location>
        <begin position="810"/>
        <end position="825"/>
    </location>
</feature>
<dbReference type="FunFam" id="1.25.40.10:FF:000732">
    <property type="entry name" value="Small Glutamine-rich Tetratrico repeat protein"/>
    <property type="match status" value="1"/>
</dbReference>
<feature type="compositionally biased region" description="Polar residues" evidence="4">
    <location>
        <begin position="944"/>
        <end position="953"/>
    </location>
</feature>
<dbReference type="InterPro" id="IPR032374">
    <property type="entry name" value="SGTA_dimer"/>
</dbReference>
<evidence type="ECO:0000256" key="3">
    <source>
        <dbReference type="SAM" id="Coils"/>
    </source>
</evidence>
<dbReference type="PANTHER" id="PTHR21344">
    <property type="entry name" value="RAL GTPASE-ACTIVATING PROTEIN SUBUNIT BETA"/>
    <property type="match status" value="1"/>
</dbReference>
<sequence length="1889" mass="207987">MSEPVATQGVSSSDEKNLVVSFIQFLRQKVSQNQCSDEQIEGLEVAVQCLEGAFGLSDANYAFQPSKPLLSIFTAAEGLGVEGETKLAEPTPSEIEQANKLKEEGNDLMKSNQFDAAIQKYNEAIKINRDPVYFCNRAAAYCRLEQYDLAIQDCRTAIALDPNYTKAYGRMGIALSCQNRYEQAVEVYKKALELDPTQETYKNNLKIAEDKVKELEEASRAQFNNPNNPLAGMFGGAGGAPPDFASLFQNPQMMQMANSLMTDPNIQGMMSQMMGGGMGNLFEAGQAMARQMQQQNPEFVEQLRRQFEGGSDGSNNDETTRFFDDIKMYDGWPHIEFPELSPSVLNFFTSETGSSVASSILSELTLKDNENQQNLRLLTEEQLRWCIQVLNHGLTLSFDTEREFTGVEQSVRIYTHWLRALTDTPDGSIPAPLLETPEKYFRTIIDALRSVFVRRQVPADARRQLTVNRQAAQIDAILETVKAITTCASRKYQDEVWTRSLSFMLNSADILLADYPLQDDISGRTSCRVVDTLLDLWLKAVLLEQIPSPSYWRTLHVMFLRWRHHVPVIESWARKLLALTVLVCRSMYGSKYCMIQIEDETLNSLAALVPHSDDNDDEEHASLLFKSWLDILSLVGPPSEILRHELKEVPERSGPLKILPLSFFIATTAIQRMVDLFYGDSKVPIEFKETEVLQRKWDQALGERISIMPDGASRSQTTATRSTLTAGTVNTFATAMEPDKDATLGNDHRGSFSSSVSGKTGSAVTNDRDKEKEKKKQGKQERPRNGVPAASAPAESRYTASTAFSPSLATTINQQNNGNNHSPLTDSRIPYSARPTASQFVGHILKTNPGYAPHLGERSPKSERMVQLAMEWLVEAALARSEQDGRGSTAGDVADDVISSLSLCSVDIDDIPAAMQNVSSSERKAHQHDQPSSERYFQHRSDSYAGSTASSGHEAQAGITQDPMIVESANGVSAGRANAIGTLARIICSKRSSESLPNAHLAQFYAMVYEALVEKDRLVLCSLFYYGHSLFRLGLPGVEALLPHWLFALDVILIESSKLRLHPSFPETDIRTHCLRSLATVISWPTVYGMTKMTQSPAGANLKSAAATYLHLRPRMYKTLIFSLRNETDAANLQQTLAMTSILVVESAAYDLGLSEEQAKDMMRISASLSQNQPEKGLCGSFVRGLISAVCDRLSRPEWAGDFSICLSAIDVLHTISSLHQSVLFSNRDMSAGSLIISSLCRFIETQLMKPPPLHSKDLHSSVVAAYSCIVAWLVAAPMLAECESVLNTVAEAVQLGVTGVRRHDEKTVERKAASKRVLDAAEYLLFSLFCVVGRKPSPIGDEARLAQEYGTSAIELSKFAHFLVNGDTLLSIHEATHIPEVFKGSACVLYVRRTPMQAATIGIGRLLPTSEALAASGLQEKSGNGPTKDGPSISSSGASTPTTPSSLATPPTRQPAPQPPSLAEQFVIPEEFHKSCCKLDSSLAELKMTPEVEAIMSKLSDPKPTRHDERNIWAALTEEQRKATPVQPAATCDSLRIFLYDMGLVHKDIFGSELIYLDPAQSPSFYHDLHRVVDSCPARTLQTVHIFYVKVGQRSAVDILENALNIQNTSSEFCTLLAELGEGVEVGQHGGWTGHWSTAYASHQGPTQERSVIDHYILDGITHALSWTGPTAEIAFITPSERSVRIFKQDLPPPTSARRASLKSYSGHTSSEDALQPRLDPYYGARTKSNISTMSSDSEFPTPSSTSQSGAARRSGELRILTVWLERQEDIGHFPIDDLLPTCDDGAEKLTNGSSPLPTAKPSYIIIFLYSVEPGLVQVAFRGTPTRFGDPGPLIDGVVVSALCLPTLLRLTVLNITNRSVAEAENHQMTHIKRRQAIADFGKRYASP</sequence>
<feature type="region of interest" description="Disordered" evidence="4">
    <location>
        <begin position="1690"/>
        <end position="1754"/>
    </location>
</feature>
<dbReference type="InterPro" id="IPR035974">
    <property type="entry name" value="Rap/Ran-GAP_sf"/>
</dbReference>
<dbReference type="PROSITE" id="PS50005">
    <property type="entry name" value="TPR"/>
    <property type="match status" value="2"/>
</dbReference>
<organism evidence="7 8">
    <name type="scientific">Mesorhabditis spiculigera</name>
    <dbReference type="NCBI Taxonomy" id="96644"/>
    <lineage>
        <taxon>Eukaryota</taxon>
        <taxon>Metazoa</taxon>
        <taxon>Ecdysozoa</taxon>
        <taxon>Nematoda</taxon>
        <taxon>Chromadorea</taxon>
        <taxon>Rhabditida</taxon>
        <taxon>Rhabditina</taxon>
        <taxon>Rhabditomorpha</taxon>
        <taxon>Rhabditoidea</taxon>
        <taxon>Rhabditidae</taxon>
        <taxon>Mesorhabditinae</taxon>
        <taxon>Mesorhabditis</taxon>
    </lineage>
</organism>
<feature type="region of interest" description="Disordered" evidence="4">
    <location>
        <begin position="917"/>
        <end position="953"/>
    </location>
</feature>
<protein>
    <submittedName>
        <fullName evidence="7">Uncharacterized protein</fullName>
    </submittedName>
</protein>
<keyword evidence="2" id="KW-0802">TPR repeat</keyword>
<dbReference type="Gene3D" id="1.25.40.10">
    <property type="entry name" value="Tetratricopeptide repeat domain"/>
    <property type="match status" value="1"/>
</dbReference>
<dbReference type="InterPro" id="IPR046859">
    <property type="entry name" value="RGPA/RALGAPB_N"/>
</dbReference>
<feature type="region of interest" description="Disordered" evidence="4">
    <location>
        <begin position="1419"/>
        <end position="1461"/>
    </location>
</feature>